<organism evidence="2 3">
    <name type="scientific">Rotaria magnacalcarata</name>
    <dbReference type="NCBI Taxonomy" id="392030"/>
    <lineage>
        <taxon>Eukaryota</taxon>
        <taxon>Metazoa</taxon>
        <taxon>Spiralia</taxon>
        <taxon>Gnathifera</taxon>
        <taxon>Rotifera</taxon>
        <taxon>Eurotatoria</taxon>
        <taxon>Bdelloidea</taxon>
        <taxon>Philodinida</taxon>
        <taxon>Philodinidae</taxon>
        <taxon>Rotaria</taxon>
    </lineage>
</organism>
<dbReference type="AlphaFoldDB" id="A0A819ZP95"/>
<protein>
    <submittedName>
        <fullName evidence="2">Uncharacterized protein</fullName>
    </submittedName>
</protein>
<evidence type="ECO:0000313" key="3">
    <source>
        <dbReference type="Proteomes" id="UP000663842"/>
    </source>
</evidence>
<dbReference type="Proteomes" id="UP000663842">
    <property type="component" value="Unassembled WGS sequence"/>
</dbReference>
<keyword evidence="1" id="KW-0472">Membrane</keyword>
<gene>
    <name evidence="2" type="ORF">UXM345_LOCUS26628</name>
</gene>
<evidence type="ECO:0000313" key="2">
    <source>
        <dbReference type="EMBL" id="CAF4177103.1"/>
    </source>
</evidence>
<keyword evidence="1" id="KW-0812">Transmembrane</keyword>
<evidence type="ECO:0000256" key="1">
    <source>
        <dbReference type="SAM" id="Phobius"/>
    </source>
</evidence>
<dbReference type="EMBL" id="CAJOBF010005488">
    <property type="protein sequence ID" value="CAF4177103.1"/>
    <property type="molecule type" value="Genomic_DNA"/>
</dbReference>
<keyword evidence="1" id="KW-1133">Transmembrane helix</keyword>
<reference evidence="2" key="1">
    <citation type="submission" date="2021-02" db="EMBL/GenBank/DDBJ databases">
        <authorList>
            <person name="Nowell W R."/>
        </authorList>
    </citation>
    <scope>NUCLEOTIDE SEQUENCE</scope>
</reference>
<accession>A0A819ZP95</accession>
<feature type="transmembrane region" description="Helical" evidence="1">
    <location>
        <begin position="52"/>
        <end position="75"/>
    </location>
</feature>
<proteinExistence type="predicted"/>
<comment type="caution">
    <text evidence="2">The sequence shown here is derived from an EMBL/GenBank/DDBJ whole genome shotgun (WGS) entry which is preliminary data.</text>
</comment>
<name>A0A819ZP95_9BILA</name>
<sequence>MGSKCSTLQIGGKVHISGNGNSPLIINGITYNISSLFNTVVSMTMRQYRSELILVQFISAFVVLISVLLTVRFLISRFPVDKGFLPTQRKHEIQHNTDILEYQKHFEELYLAQPLECIQHIYNLFQASPHLVSLLISKMIDNNYASLCVSILKLNIGDPHQYSETWQYINCMLNDLYCYTAVSATLCSAGVSAETVPVLISALSEKSYLEDSDRNTPVMLLFQLGSRMFHNIAQVEMLKHNLDKYNCCEIFRNVISNTNNRLLRAINLLTVARILKDGTYKVTFTIDDSSMLFRLYYESIKSKEHAAHGLKQEHILNGFYAIGRLDCLYHDY</sequence>